<dbReference type="InterPro" id="IPR005625">
    <property type="entry name" value="PepSY-ass_TM"/>
</dbReference>
<sequence>MIESHSILGLAFAALIYIVSLTGALTVFADEIALWENTGTPTAAAATPEAYQTALESAYAMRTVGQRVQNVVAYGPSDFAPALLIRLNQRDADKTLHQSNWFADPTTGELLGEAQMPLSHLIEELHVALHLPDPWGRYLVGLLGVCMFSLVLSGILAHPSIVRDAFRLRIERNRRIAWTDVHNRLSVWGLPFHLVLTFTGGFLGLSGLIVGAVAMIAYDGDQDRAIASVLGLQPVVAEPLDSFPPVAKMVREARTTGKPVETVIVGNVDNAGGVTQIRLAEDAALDGRSGLMFRNSGAFVETHSGEGAPGGIRALAMVSPLHFGTFGGYPVKLFYFVMALALTWVTSSGMKIWFARREQQGRPVPRLRAAWCGMT</sequence>
<evidence type="ECO:0000313" key="2">
    <source>
        <dbReference type="EMBL" id="RIV91846.1"/>
    </source>
</evidence>
<dbReference type="OrthoDB" id="6307929at2"/>
<name>A0A3A1PGH1_9SPHN</name>
<feature type="transmembrane region" description="Helical" evidence="1">
    <location>
        <begin position="138"/>
        <end position="162"/>
    </location>
</feature>
<keyword evidence="1" id="KW-0812">Transmembrane</keyword>
<keyword evidence="3" id="KW-1185">Reference proteome</keyword>
<comment type="caution">
    <text evidence="2">The sequence shown here is derived from an EMBL/GenBank/DDBJ whole genome shotgun (WGS) entry which is preliminary data.</text>
</comment>
<feature type="transmembrane region" description="Helical" evidence="1">
    <location>
        <begin position="194"/>
        <end position="218"/>
    </location>
</feature>
<dbReference type="PANTHER" id="PTHR34219">
    <property type="entry name" value="IRON-REGULATED INNER MEMBRANE PROTEIN-RELATED"/>
    <property type="match status" value="1"/>
</dbReference>
<proteinExistence type="predicted"/>
<dbReference type="EMBL" id="QXFM01000017">
    <property type="protein sequence ID" value="RIV91846.1"/>
    <property type="molecule type" value="Genomic_DNA"/>
</dbReference>
<feature type="transmembrane region" description="Helical" evidence="1">
    <location>
        <begin position="333"/>
        <end position="354"/>
    </location>
</feature>
<accession>A0A3A1PGH1</accession>
<reference evidence="2 3" key="1">
    <citation type="submission" date="2018-08" db="EMBL/GenBank/DDBJ databases">
        <title>Erythrobacter zhengii sp.nov., a bacterium isolated from deep-sea sediment.</title>
        <authorList>
            <person name="Fang C."/>
            <person name="Wu Y.-H."/>
            <person name="Sun C."/>
            <person name="Wang H."/>
            <person name="Cheng H."/>
            <person name="Meng F.-X."/>
            <person name="Wang C.-S."/>
            <person name="Xu X.-W."/>
        </authorList>
    </citation>
    <scope>NUCLEOTIDE SEQUENCE [LARGE SCALE GENOMIC DNA]</scope>
    <source>
        <strain evidence="2 3">CCTCC AB 2015396</strain>
    </source>
</reference>
<dbReference type="Pfam" id="PF03929">
    <property type="entry name" value="PepSY_TM"/>
    <property type="match status" value="1"/>
</dbReference>
<evidence type="ECO:0000256" key="1">
    <source>
        <dbReference type="SAM" id="Phobius"/>
    </source>
</evidence>
<dbReference type="AlphaFoldDB" id="A0A3A1PGH1"/>
<keyword evidence="1" id="KW-1133">Transmembrane helix</keyword>
<dbReference type="Proteomes" id="UP000265366">
    <property type="component" value="Unassembled WGS sequence"/>
</dbReference>
<feature type="non-terminal residue" evidence="2">
    <location>
        <position position="375"/>
    </location>
</feature>
<gene>
    <name evidence="2" type="ORF">D2V17_02595</name>
</gene>
<dbReference type="PANTHER" id="PTHR34219:SF3">
    <property type="entry name" value="BLL7967 PROTEIN"/>
    <property type="match status" value="1"/>
</dbReference>
<protein>
    <submittedName>
        <fullName evidence="2">PepSY domain-containing protein</fullName>
    </submittedName>
</protein>
<evidence type="ECO:0000313" key="3">
    <source>
        <dbReference type="Proteomes" id="UP000265366"/>
    </source>
</evidence>
<keyword evidence="1" id="KW-0472">Membrane</keyword>
<organism evidence="2 3">
    <name type="scientific">Aurantiacibacter xanthus</name>
    <dbReference type="NCBI Taxonomy" id="1784712"/>
    <lineage>
        <taxon>Bacteria</taxon>
        <taxon>Pseudomonadati</taxon>
        <taxon>Pseudomonadota</taxon>
        <taxon>Alphaproteobacteria</taxon>
        <taxon>Sphingomonadales</taxon>
        <taxon>Erythrobacteraceae</taxon>
        <taxon>Aurantiacibacter</taxon>
    </lineage>
</organism>
<feature type="transmembrane region" description="Helical" evidence="1">
    <location>
        <begin position="7"/>
        <end position="29"/>
    </location>
</feature>